<keyword evidence="1" id="KW-0378">Hydrolase</keyword>
<dbReference type="PANTHER" id="PTHR10272">
    <property type="entry name" value="PLATELET-ACTIVATING FACTOR ACETYLHYDROLASE"/>
    <property type="match status" value="1"/>
</dbReference>
<keyword evidence="2" id="KW-0442">Lipid degradation</keyword>
<feature type="compositionally biased region" description="Acidic residues" evidence="4">
    <location>
        <begin position="48"/>
        <end position="62"/>
    </location>
</feature>
<dbReference type="OrthoDB" id="192696at2"/>
<name>A0A5B8XYJ7_9DELT</name>
<dbReference type="AlphaFoldDB" id="A0A5B8XYJ7"/>
<gene>
    <name evidence="5" type="ORF">FRD01_22945</name>
</gene>
<keyword evidence="3" id="KW-0443">Lipid metabolism</keyword>
<dbReference type="SUPFAM" id="SSF53474">
    <property type="entry name" value="alpha/beta-Hydrolases"/>
    <property type="match status" value="1"/>
</dbReference>
<keyword evidence="6" id="KW-1185">Reference proteome</keyword>
<evidence type="ECO:0000256" key="2">
    <source>
        <dbReference type="ARBA" id="ARBA00022963"/>
    </source>
</evidence>
<reference evidence="5 6" key="1">
    <citation type="submission" date="2019-08" db="EMBL/GenBank/DDBJ databases">
        <authorList>
            <person name="Liang Q."/>
        </authorList>
    </citation>
    <scope>NUCLEOTIDE SEQUENCE [LARGE SCALE GENOMIC DNA]</scope>
    <source>
        <strain evidence="5 6">V1718</strain>
    </source>
</reference>
<dbReference type="EMBL" id="CP042467">
    <property type="protein sequence ID" value="QED30038.1"/>
    <property type="molecule type" value="Genomic_DNA"/>
</dbReference>
<dbReference type="GO" id="GO:0016042">
    <property type="term" value="P:lipid catabolic process"/>
    <property type="evidence" value="ECO:0007669"/>
    <property type="project" value="UniProtKB-KW"/>
</dbReference>
<organism evidence="5 6">
    <name type="scientific">Microvenator marinus</name>
    <dbReference type="NCBI Taxonomy" id="2600177"/>
    <lineage>
        <taxon>Bacteria</taxon>
        <taxon>Deltaproteobacteria</taxon>
        <taxon>Bradymonadales</taxon>
        <taxon>Microvenatoraceae</taxon>
        <taxon>Microvenator</taxon>
    </lineage>
</organism>
<dbReference type="KEGG" id="bbae:FRD01_22945"/>
<accession>A0A5B8XYJ7</accession>
<protein>
    <recommendedName>
        <fullName evidence="7">1-alkyl-2-acetylglycerophosphocholine esterase</fullName>
    </recommendedName>
</protein>
<dbReference type="GO" id="GO:0003847">
    <property type="term" value="F:1-alkyl-2-acetylglycerophosphocholine esterase activity"/>
    <property type="evidence" value="ECO:0007669"/>
    <property type="project" value="TreeGrafter"/>
</dbReference>
<dbReference type="PROSITE" id="PS51257">
    <property type="entry name" value="PROKAR_LIPOPROTEIN"/>
    <property type="match status" value="1"/>
</dbReference>
<evidence type="ECO:0000256" key="1">
    <source>
        <dbReference type="ARBA" id="ARBA00022801"/>
    </source>
</evidence>
<dbReference type="Gene3D" id="3.40.50.1820">
    <property type="entry name" value="alpha/beta hydrolase"/>
    <property type="match status" value="1"/>
</dbReference>
<sequence>MRLENQRTVQMKPLLILPFLFFVACSDDNSPQTEMDAGVDFSSPDIGQDADVDQEPDAEADQGEPLPDSPETLDHLFRTGPQKVGYLEFSYSYDAPGQEEPREIPVKVWYPADPATGADPARYAVGGIVNVPTDVALREPAPSTEGPFPTVIYSHGSGGEGLLAYPYGEHLASWGWVVFAPNHVGNTALDGVQMSFAPFLATTLHRVTDIRALLDTIEAGFESPVSGIADLNNVVLFGHSFGGYTTLALGGADLDTDRLVETCAGYGEDSCEFINQEEVQTAFRAGLGDSRIDAIVPQAPALIPLFAEGEIASIELPVMLQSGRMDKTLPDEVHAIPAWEALDGPDDIWVEMPLGGHFSFISICTDLSEDILTLFRPDAPDDGCSEDFIDSQLAVSNLTAYLHAFARLHVLQEVQWASLIEGDAFSEGFEITLKE</sequence>
<evidence type="ECO:0000256" key="4">
    <source>
        <dbReference type="SAM" id="MobiDB-lite"/>
    </source>
</evidence>
<evidence type="ECO:0008006" key="7">
    <source>
        <dbReference type="Google" id="ProtNLM"/>
    </source>
</evidence>
<evidence type="ECO:0000256" key="3">
    <source>
        <dbReference type="ARBA" id="ARBA00023098"/>
    </source>
</evidence>
<proteinExistence type="predicted"/>
<dbReference type="PANTHER" id="PTHR10272:SF0">
    <property type="entry name" value="PLATELET-ACTIVATING FACTOR ACETYLHYDROLASE"/>
    <property type="match status" value="1"/>
</dbReference>
<feature type="region of interest" description="Disordered" evidence="4">
    <location>
        <begin position="33"/>
        <end position="75"/>
    </location>
</feature>
<evidence type="ECO:0000313" key="6">
    <source>
        <dbReference type="Proteomes" id="UP000321595"/>
    </source>
</evidence>
<dbReference type="Proteomes" id="UP000321595">
    <property type="component" value="Chromosome"/>
</dbReference>
<evidence type="ECO:0000313" key="5">
    <source>
        <dbReference type="EMBL" id="QED30038.1"/>
    </source>
</evidence>
<dbReference type="InterPro" id="IPR029058">
    <property type="entry name" value="AB_hydrolase_fold"/>
</dbReference>